<comment type="similarity">
    <text evidence="1 5 6">Belongs to the peptidase S8 family.</text>
</comment>
<dbReference type="InterPro" id="IPR034080">
    <property type="entry name" value="Protease_P7-like_dom"/>
</dbReference>
<dbReference type="InterPro" id="IPR023828">
    <property type="entry name" value="Peptidase_S8_Ser-AS"/>
</dbReference>
<dbReference type="PROSITE" id="PS00137">
    <property type="entry name" value="SUBTILASE_HIS"/>
    <property type="match status" value="1"/>
</dbReference>
<dbReference type="PRINTS" id="PR00723">
    <property type="entry name" value="SUBTILISIN"/>
</dbReference>
<dbReference type="Gene3D" id="3.40.50.200">
    <property type="entry name" value="Peptidase S8/S53 domain"/>
    <property type="match status" value="2"/>
</dbReference>
<accession>A0ABU1K2D0</accession>
<keyword evidence="4 5" id="KW-0720">Serine protease</keyword>
<reference evidence="11 12" key="1">
    <citation type="submission" date="2023-07" db="EMBL/GenBank/DDBJ databases">
        <title>Genomic Encyclopedia of Type Strains, Phase IV (KMG-IV): sequencing the most valuable type-strain genomes for metagenomic binning, comparative biology and taxonomic classification.</title>
        <authorList>
            <person name="Goeker M."/>
        </authorList>
    </citation>
    <scope>NUCLEOTIDE SEQUENCE [LARGE SCALE GENOMIC DNA]</scope>
    <source>
        <strain evidence="11 12">DSM 102814</strain>
    </source>
</reference>
<evidence type="ECO:0000256" key="6">
    <source>
        <dbReference type="RuleBase" id="RU003355"/>
    </source>
</evidence>
<dbReference type="GO" id="GO:0006508">
    <property type="term" value="P:proteolysis"/>
    <property type="evidence" value="ECO:0007669"/>
    <property type="project" value="UniProtKB-KW"/>
</dbReference>
<dbReference type="RefSeq" id="WP_309726732.1">
    <property type="nucleotide sequence ID" value="NZ_JAVDQA010000001.1"/>
</dbReference>
<evidence type="ECO:0000256" key="1">
    <source>
        <dbReference type="ARBA" id="ARBA00011073"/>
    </source>
</evidence>
<feature type="active site" description="Charge relay system" evidence="5">
    <location>
        <position position="482"/>
    </location>
</feature>
<dbReference type="PROSITE" id="PS51892">
    <property type="entry name" value="SUBTILASE"/>
    <property type="match status" value="1"/>
</dbReference>
<dbReference type="PROSITE" id="PS00136">
    <property type="entry name" value="SUBTILASE_ASP"/>
    <property type="match status" value="1"/>
</dbReference>
<dbReference type="PANTHER" id="PTHR43399">
    <property type="entry name" value="SUBTILISIN-RELATED"/>
    <property type="match status" value="1"/>
</dbReference>
<dbReference type="InterPro" id="IPR017308">
    <property type="entry name" value="Pept_S8_subtilisin_bacteroid"/>
</dbReference>
<name>A0ABU1K2D0_9FLAO</name>
<dbReference type="InterPro" id="IPR036852">
    <property type="entry name" value="Peptidase_S8/S53_dom_sf"/>
</dbReference>
<dbReference type="Pfam" id="PF00082">
    <property type="entry name" value="Peptidase_S8"/>
    <property type="match status" value="1"/>
</dbReference>
<evidence type="ECO:0000259" key="10">
    <source>
        <dbReference type="Pfam" id="PF00082"/>
    </source>
</evidence>
<dbReference type="PROSITE" id="PS00138">
    <property type="entry name" value="SUBTILASE_SER"/>
    <property type="match status" value="1"/>
</dbReference>
<evidence type="ECO:0000313" key="11">
    <source>
        <dbReference type="EMBL" id="MDR6299769.1"/>
    </source>
</evidence>
<evidence type="ECO:0000256" key="8">
    <source>
        <dbReference type="SAM" id="MobiDB-lite"/>
    </source>
</evidence>
<feature type="active site" description="Charge relay system" evidence="5">
    <location>
        <position position="92"/>
    </location>
</feature>
<dbReference type="Proteomes" id="UP001257659">
    <property type="component" value="Unassembled WGS sequence"/>
</dbReference>
<evidence type="ECO:0000256" key="5">
    <source>
        <dbReference type="PROSITE-ProRule" id="PRU01240"/>
    </source>
</evidence>
<dbReference type="InterPro" id="IPR023827">
    <property type="entry name" value="Peptidase_S8_Asp-AS"/>
</dbReference>
<dbReference type="InterPro" id="IPR015500">
    <property type="entry name" value="Peptidase_S8_subtilisin-rel"/>
</dbReference>
<dbReference type="EMBL" id="JAVDQA010000001">
    <property type="protein sequence ID" value="MDR6299769.1"/>
    <property type="molecule type" value="Genomic_DNA"/>
</dbReference>
<feature type="region of interest" description="Disordered" evidence="8">
    <location>
        <begin position="280"/>
        <end position="310"/>
    </location>
</feature>
<protein>
    <submittedName>
        <fullName evidence="11">Subtilisin family serine protease</fullName>
    </submittedName>
</protein>
<dbReference type="CDD" id="cd07483">
    <property type="entry name" value="Peptidases_S8_Subtilisin_Novo-like"/>
    <property type="match status" value="1"/>
</dbReference>
<dbReference type="InterPro" id="IPR022398">
    <property type="entry name" value="Peptidase_S8_His-AS"/>
</dbReference>
<dbReference type="InterPro" id="IPR000209">
    <property type="entry name" value="Peptidase_S8/S53_dom"/>
</dbReference>
<dbReference type="SUPFAM" id="SSF52743">
    <property type="entry name" value="Subtilisin-like"/>
    <property type="match status" value="1"/>
</dbReference>
<evidence type="ECO:0000313" key="12">
    <source>
        <dbReference type="Proteomes" id="UP001257659"/>
    </source>
</evidence>
<dbReference type="PIRSF" id="PIRSF037892">
    <property type="entry name" value="Subtilisin_rel_SRU_0565"/>
    <property type="match status" value="1"/>
</dbReference>
<keyword evidence="9" id="KW-0732">Signal</keyword>
<dbReference type="PANTHER" id="PTHR43399:SF4">
    <property type="entry name" value="CELL WALL-ASSOCIATED PROTEASE"/>
    <property type="match status" value="1"/>
</dbReference>
<dbReference type="GO" id="GO:0008233">
    <property type="term" value="F:peptidase activity"/>
    <property type="evidence" value="ECO:0007669"/>
    <property type="project" value="UniProtKB-KW"/>
</dbReference>
<keyword evidence="12" id="KW-1185">Reference proteome</keyword>
<dbReference type="PROSITE" id="PS51257">
    <property type="entry name" value="PROKAR_LIPOPROTEIN"/>
    <property type="match status" value="1"/>
</dbReference>
<feature type="coiled-coil region" evidence="7">
    <location>
        <begin position="196"/>
        <end position="237"/>
    </location>
</feature>
<feature type="signal peptide" evidence="9">
    <location>
        <begin position="1"/>
        <end position="23"/>
    </location>
</feature>
<evidence type="ECO:0000256" key="2">
    <source>
        <dbReference type="ARBA" id="ARBA00022670"/>
    </source>
</evidence>
<sequence>MKRRFIKPTFAALIAAVFATSCGTTGPTITSTPIENIDQQPLKNSELSETELKGWGGADLKKDTIPGMSVQKAYDEIIKDYKGKTVIVGVVDSGVDIEHEDLKSNIWTNEDEIPGNGIDDDKNGYVDDIHGWNFLGDAVGENMQFVRILKDLKPKYEGKSASEISEANKEEYELYTKAQEEYNKEYNEILKNKNYYAQLQQQLEMAQNTVSQKLGKENFTKEELAKMEADTEKLQQSKAFLMQLFNNTDDLAEVDEQLTGGIEYFQGRLDTHLNMDFNGRKTGDDVNDLTDTDYGNNDVDGPDPKKEDAKHGTHVAGIIGAVRNNGIGMNGVADNVKIMAVRAVPDGDEYDKDIALGIRYAVDNGAKVINTSFGKYFSTHPEWVIDAIKYAAKKDVLIVNAAGNDGLDLDSSRVYPNDQDPVNIEEVADNFLTVGASNYEYGSGLVASFSNYGRTNVDVFAPGTKIWSTTPLDSYEYLQGTSMASPAVAGVAAVIRSYYPKLSAAEVKDIIIKSGLTSSADVIVGGDPEDVRPFTELSTSGRMVNLYNALIMASKM</sequence>
<evidence type="ECO:0000256" key="7">
    <source>
        <dbReference type="SAM" id="Coils"/>
    </source>
</evidence>
<organism evidence="11 12">
    <name type="scientific">Mesonia maritima</name>
    <dbReference type="NCBI Taxonomy" id="1793873"/>
    <lineage>
        <taxon>Bacteria</taxon>
        <taxon>Pseudomonadati</taxon>
        <taxon>Bacteroidota</taxon>
        <taxon>Flavobacteriia</taxon>
        <taxon>Flavobacteriales</taxon>
        <taxon>Flavobacteriaceae</taxon>
        <taxon>Mesonia</taxon>
    </lineage>
</organism>
<feature type="active site" description="Charge relay system" evidence="5">
    <location>
        <position position="311"/>
    </location>
</feature>
<evidence type="ECO:0000256" key="9">
    <source>
        <dbReference type="SAM" id="SignalP"/>
    </source>
</evidence>
<evidence type="ECO:0000256" key="4">
    <source>
        <dbReference type="ARBA" id="ARBA00022825"/>
    </source>
</evidence>
<keyword evidence="2 5" id="KW-0645">Protease</keyword>
<evidence type="ECO:0000256" key="3">
    <source>
        <dbReference type="ARBA" id="ARBA00022801"/>
    </source>
</evidence>
<feature type="chain" id="PRO_5045606714" evidence="9">
    <location>
        <begin position="24"/>
        <end position="556"/>
    </location>
</feature>
<feature type="domain" description="Peptidase S8/S53" evidence="10">
    <location>
        <begin position="83"/>
        <end position="514"/>
    </location>
</feature>
<keyword evidence="3 5" id="KW-0378">Hydrolase</keyword>
<dbReference type="InterPro" id="IPR051048">
    <property type="entry name" value="Peptidase_S8/S53_subtilisin"/>
</dbReference>
<comment type="caution">
    <text evidence="11">The sequence shown here is derived from an EMBL/GenBank/DDBJ whole genome shotgun (WGS) entry which is preliminary data.</text>
</comment>
<keyword evidence="7" id="KW-0175">Coiled coil</keyword>
<proteinExistence type="inferred from homology"/>
<gene>
    <name evidence="11" type="ORF">GGR31_000385</name>
</gene>